<dbReference type="SUPFAM" id="SSF48498">
    <property type="entry name" value="Tetracyclin repressor-like, C-terminal domain"/>
    <property type="match status" value="1"/>
</dbReference>
<feature type="domain" description="HTH tetR-type" evidence="3">
    <location>
        <begin position="18"/>
        <end position="78"/>
    </location>
</feature>
<dbReference type="PRINTS" id="PR00455">
    <property type="entry name" value="HTHTETR"/>
</dbReference>
<organism evidence="4 5">
    <name type="scientific">Streptacidiphilus cavernicola</name>
    <dbReference type="NCBI Taxonomy" id="3342716"/>
    <lineage>
        <taxon>Bacteria</taxon>
        <taxon>Bacillati</taxon>
        <taxon>Actinomycetota</taxon>
        <taxon>Actinomycetes</taxon>
        <taxon>Kitasatosporales</taxon>
        <taxon>Streptomycetaceae</taxon>
        <taxon>Streptacidiphilus</taxon>
    </lineage>
</organism>
<evidence type="ECO:0000313" key="5">
    <source>
        <dbReference type="Proteomes" id="UP001592531"/>
    </source>
</evidence>
<comment type="caution">
    <text evidence="4">The sequence shown here is derived from an EMBL/GenBank/DDBJ whole genome shotgun (WGS) entry which is preliminary data.</text>
</comment>
<dbReference type="Proteomes" id="UP001592531">
    <property type="component" value="Unassembled WGS sequence"/>
</dbReference>
<reference evidence="4 5" key="1">
    <citation type="submission" date="2024-09" db="EMBL/GenBank/DDBJ databases">
        <authorList>
            <person name="Lee S.D."/>
        </authorList>
    </citation>
    <scope>NUCLEOTIDE SEQUENCE [LARGE SCALE GENOMIC DNA]</scope>
    <source>
        <strain evidence="4 5">N8-3</strain>
    </source>
</reference>
<keyword evidence="1 2" id="KW-0238">DNA-binding</keyword>
<dbReference type="Gene3D" id="1.10.357.10">
    <property type="entry name" value="Tetracycline Repressor, domain 2"/>
    <property type="match status" value="1"/>
</dbReference>
<dbReference type="PANTHER" id="PTHR30055">
    <property type="entry name" value="HTH-TYPE TRANSCRIPTIONAL REGULATOR RUTR"/>
    <property type="match status" value="1"/>
</dbReference>
<protein>
    <submittedName>
        <fullName evidence="4">TetR/AcrR family transcriptional regulator</fullName>
    </submittedName>
</protein>
<dbReference type="PROSITE" id="PS50977">
    <property type="entry name" value="HTH_TETR_2"/>
    <property type="match status" value="1"/>
</dbReference>
<evidence type="ECO:0000259" key="3">
    <source>
        <dbReference type="PROSITE" id="PS50977"/>
    </source>
</evidence>
<dbReference type="SUPFAM" id="SSF46689">
    <property type="entry name" value="Homeodomain-like"/>
    <property type="match status" value="1"/>
</dbReference>
<dbReference type="InterPro" id="IPR050109">
    <property type="entry name" value="HTH-type_TetR-like_transc_reg"/>
</dbReference>
<gene>
    <name evidence="4" type="ORF">ACEZDE_00310</name>
</gene>
<proteinExistence type="predicted"/>
<dbReference type="PANTHER" id="PTHR30055:SF200">
    <property type="entry name" value="HTH-TYPE TRANSCRIPTIONAL REPRESSOR BDCR"/>
    <property type="match status" value="1"/>
</dbReference>
<evidence type="ECO:0000256" key="1">
    <source>
        <dbReference type="ARBA" id="ARBA00023125"/>
    </source>
</evidence>
<dbReference type="EMBL" id="JBHFAB010000001">
    <property type="protein sequence ID" value="MFC1415094.1"/>
    <property type="molecule type" value="Genomic_DNA"/>
</dbReference>
<dbReference type="InterPro" id="IPR001647">
    <property type="entry name" value="HTH_TetR"/>
</dbReference>
<dbReference type="InterPro" id="IPR041490">
    <property type="entry name" value="KstR2_TetR_C"/>
</dbReference>
<dbReference type="InterPro" id="IPR009057">
    <property type="entry name" value="Homeodomain-like_sf"/>
</dbReference>
<feature type="DNA-binding region" description="H-T-H motif" evidence="2">
    <location>
        <begin position="41"/>
        <end position="60"/>
    </location>
</feature>
<accession>A0ABV6VMX0</accession>
<name>A0ABV6VMX0_9ACTN</name>
<evidence type="ECO:0000256" key="2">
    <source>
        <dbReference type="PROSITE-ProRule" id="PRU00335"/>
    </source>
</evidence>
<dbReference type="InterPro" id="IPR036271">
    <property type="entry name" value="Tet_transcr_reg_TetR-rel_C_sf"/>
</dbReference>
<evidence type="ECO:0000313" key="4">
    <source>
        <dbReference type="EMBL" id="MFC1415094.1"/>
    </source>
</evidence>
<dbReference type="RefSeq" id="WP_380531147.1">
    <property type="nucleotide sequence ID" value="NZ_JBHFAB010000001.1"/>
</dbReference>
<dbReference type="Pfam" id="PF00440">
    <property type="entry name" value="TetR_N"/>
    <property type="match status" value="1"/>
</dbReference>
<dbReference type="Pfam" id="PF17932">
    <property type="entry name" value="TetR_C_24"/>
    <property type="match status" value="1"/>
</dbReference>
<sequence>MDRGQALELELAWQEIQPDAARRLLIAAVEAFASRGFHATTTRDIASGAGMSPAGLYVHYRSKEELLHRITLVGHQHTLRLINAALAGAGTPVDRLRAVVGDLTAWHARHHTTTRVIEYELHSLSAEHRAEILLLRREIDGLVRAVLADGAARGDFDVPDVPATTVALLSLSVDVARWYHQPARLTPERLGRLYADLALRMAGAEA</sequence>
<keyword evidence="5" id="KW-1185">Reference proteome</keyword>